<dbReference type="Gene3D" id="2.60.40.640">
    <property type="match status" value="1"/>
</dbReference>
<gene>
    <name evidence="2" type="ORF">CSOJ01_10234</name>
</gene>
<evidence type="ECO:0000256" key="1">
    <source>
        <dbReference type="SAM" id="MobiDB-lite"/>
    </source>
</evidence>
<dbReference type="InterPro" id="IPR039634">
    <property type="entry name" value="Bul1-like"/>
</dbReference>
<evidence type="ECO:0000313" key="3">
    <source>
        <dbReference type="Proteomes" id="UP000652219"/>
    </source>
</evidence>
<dbReference type="EMBL" id="WIGN01000210">
    <property type="protein sequence ID" value="KAF6804382.1"/>
    <property type="molecule type" value="Genomic_DNA"/>
</dbReference>
<feature type="region of interest" description="Disordered" evidence="1">
    <location>
        <begin position="388"/>
        <end position="408"/>
    </location>
</feature>
<dbReference type="AlphaFoldDB" id="A0A8H6J0Z0"/>
<dbReference type="PANTHER" id="PTHR31904:SF1">
    <property type="entry name" value="BYPASS OF STOP CODON PROTEIN 5-RELATED"/>
    <property type="match status" value="1"/>
</dbReference>
<organism evidence="2 3">
    <name type="scientific">Colletotrichum sojae</name>
    <dbReference type="NCBI Taxonomy" id="2175907"/>
    <lineage>
        <taxon>Eukaryota</taxon>
        <taxon>Fungi</taxon>
        <taxon>Dikarya</taxon>
        <taxon>Ascomycota</taxon>
        <taxon>Pezizomycotina</taxon>
        <taxon>Sordariomycetes</taxon>
        <taxon>Hypocreomycetidae</taxon>
        <taxon>Glomerellales</taxon>
        <taxon>Glomerellaceae</taxon>
        <taxon>Colletotrichum</taxon>
        <taxon>Colletotrichum orchidearum species complex</taxon>
    </lineage>
</organism>
<name>A0A8H6J0Z0_9PEZI</name>
<evidence type="ECO:0000313" key="2">
    <source>
        <dbReference type="EMBL" id="KAF6804382.1"/>
    </source>
</evidence>
<comment type="caution">
    <text evidence="2">The sequence shown here is derived from an EMBL/GenBank/DDBJ whole genome shotgun (WGS) entry which is preliminary data.</text>
</comment>
<dbReference type="Proteomes" id="UP000652219">
    <property type="component" value="Unassembled WGS sequence"/>
</dbReference>
<proteinExistence type="predicted"/>
<reference evidence="2 3" key="1">
    <citation type="journal article" date="2020" name="Phytopathology">
        <title>Genome Sequence Resources of Colletotrichum truncatum, C. plurivorum, C. musicola, and C. sojae: Four Species Pathogenic to Soybean (Glycine max).</title>
        <authorList>
            <person name="Rogerio F."/>
            <person name="Boufleur T.R."/>
            <person name="Ciampi-Guillardi M."/>
            <person name="Sukno S.A."/>
            <person name="Thon M.R."/>
            <person name="Massola Junior N.S."/>
            <person name="Baroncelli R."/>
        </authorList>
    </citation>
    <scope>NUCLEOTIDE SEQUENCE [LARGE SCALE GENOMIC DNA]</scope>
    <source>
        <strain evidence="2 3">LFN0009</strain>
    </source>
</reference>
<keyword evidence="3" id="KW-1185">Reference proteome</keyword>
<dbReference type="PANTHER" id="PTHR31904">
    <property type="entry name" value="BYPASS OF STOP CODON PROTEIN 5-RELATED"/>
    <property type="match status" value="1"/>
</dbReference>
<sequence length="408" mass="44660">MRSISNHVSSVARLAGMAPKSKELDVTVDNHYTSKVYTCGSIVAGSVVIAPKRDTRFARVQVELVGRASVQLQDVYVSKRTSLLLLNVDMPVPESCYPRPRVFRAGQTYCIPFRFVLPRHLTDGACAHAVQSDIVRDAHLRLPSTLSDWDADDMSPNFVSVRYCVRARVMYPCSPEVGEGMVALLSAEHRLNVVAPSPEDPPLSIDTYDKHYNLTRSKLLRKSVFSTPLGRVTATATQPPAVHLSPDGHGAGSSSFHVRLAYKSSSPEVSPPDIGLASVKLVARTWYCAQQMKSLPNTGASREPFSLSTKVLWEAVVYEFWRRSDSNSTTGDAYEASLRAEFRLPTSKHVFPPTFHSCLVSRTYALEVNLDAGGGAIRLVLPIQVAMEPGDQPPQPAAAEGELPGWQA</sequence>
<protein>
    <submittedName>
        <fullName evidence="2">Arrestin domain-containing protein</fullName>
    </submittedName>
</protein>
<accession>A0A8H6J0Z0</accession>
<dbReference type="SUPFAM" id="SSF81296">
    <property type="entry name" value="E set domains"/>
    <property type="match status" value="1"/>
</dbReference>
<dbReference type="InterPro" id="IPR014752">
    <property type="entry name" value="Arrestin-like_C"/>
</dbReference>
<dbReference type="InterPro" id="IPR014756">
    <property type="entry name" value="Ig_E-set"/>
</dbReference>